<accession>A0A167QF43</accession>
<dbReference type="GO" id="GO:0005506">
    <property type="term" value="F:iron ion binding"/>
    <property type="evidence" value="ECO:0007669"/>
    <property type="project" value="InterPro"/>
</dbReference>
<dbReference type="EMBL" id="KV417271">
    <property type="protein sequence ID" value="KZO99700.1"/>
    <property type="molecule type" value="Genomic_DNA"/>
</dbReference>
<reference evidence="1 2" key="1">
    <citation type="journal article" date="2016" name="Mol. Biol. Evol.">
        <title>Comparative Genomics of Early-Diverging Mushroom-Forming Fungi Provides Insights into the Origins of Lignocellulose Decay Capabilities.</title>
        <authorList>
            <person name="Nagy L.G."/>
            <person name="Riley R."/>
            <person name="Tritt A."/>
            <person name="Adam C."/>
            <person name="Daum C."/>
            <person name="Floudas D."/>
            <person name="Sun H."/>
            <person name="Yadav J.S."/>
            <person name="Pangilinan J."/>
            <person name="Larsson K.H."/>
            <person name="Matsuura K."/>
            <person name="Barry K."/>
            <person name="Labutti K."/>
            <person name="Kuo R."/>
            <person name="Ohm R.A."/>
            <person name="Bhattacharya S.S."/>
            <person name="Shirouzu T."/>
            <person name="Yoshinaga Y."/>
            <person name="Martin F.M."/>
            <person name="Grigoriev I.V."/>
            <person name="Hibbett D.S."/>
        </authorList>
    </citation>
    <scope>NUCLEOTIDE SEQUENCE [LARGE SCALE GENOMIC DNA]</scope>
    <source>
        <strain evidence="1 2">TUFC12733</strain>
    </source>
</reference>
<sequence length="108" mass="12269">MQIRQARTMTLDVITSPLGYMQAVKRAVAAITFLVAYGYELKDDDEMLLEADRGLRIFEKLLTPGAWLVDAFPILQLIPSWFPGANFKHLAKAWGRSCKRRELRLSTG</sequence>
<evidence type="ECO:0008006" key="3">
    <source>
        <dbReference type="Google" id="ProtNLM"/>
    </source>
</evidence>
<keyword evidence="2" id="KW-1185">Reference proteome</keyword>
<dbReference type="Proteomes" id="UP000076738">
    <property type="component" value="Unassembled WGS sequence"/>
</dbReference>
<gene>
    <name evidence="1" type="ORF">CALVIDRAFT_357354</name>
</gene>
<protein>
    <recommendedName>
        <fullName evidence="3">Cytochrome P450</fullName>
    </recommendedName>
</protein>
<organism evidence="1 2">
    <name type="scientific">Calocera viscosa (strain TUFC12733)</name>
    <dbReference type="NCBI Taxonomy" id="1330018"/>
    <lineage>
        <taxon>Eukaryota</taxon>
        <taxon>Fungi</taxon>
        <taxon>Dikarya</taxon>
        <taxon>Basidiomycota</taxon>
        <taxon>Agaricomycotina</taxon>
        <taxon>Dacrymycetes</taxon>
        <taxon>Dacrymycetales</taxon>
        <taxon>Dacrymycetaceae</taxon>
        <taxon>Calocera</taxon>
    </lineage>
</organism>
<name>A0A167QF43_CALVF</name>
<proteinExistence type="predicted"/>
<evidence type="ECO:0000313" key="2">
    <source>
        <dbReference type="Proteomes" id="UP000076738"/>
    </source>
</evidence>
<dbReference type="GO" id="GO:0016705">
    <property type="term" value="F:oxidoreductase activity, acting on paired donors, with incorporation or reduction of molecular oxygen"/>
    <property type="evidence" value="ECO:0007669"/>
    <property type="project" value="InterPro"/>
</dbReference>
<dbReference type="OrthoDB" id="2789670at2759"/>
<dbReference type="GO" id="GO:0004497">
    <property type="term" value="F:monooxygenase activity"/>
    <property type="evidence" value="ECO:0007669"/>
    <property type="project" value="InterPro"/>
</dbReference>
<dbReference type="STRING" id="1330018.A0A167QF43"/>
<dbReference type="Gene3D" id="1.10.630.10">
    <property type="entry name" value="Cytochrome P450"/>
    <property type="match status" value="1"/>
</dbReference>
<evidence type="ECO:0000313" key="1">
    <source>
        <dbReference type="EMBL" id="KZO99700.1"/>
    </source>
</evidence>
<dbReference type="AlphaFoldDB" id="A0A167QF43"/>
<dbReference type="InterPro" id="IPR036396">
    <property type="entry name" value="Cyt_P450_sf"/>
</dbReference>
<dbReference type="GO" id="GO:0020037">
    <property type="term" value="F:heme binding"/>
    <property type="evidence" value="ECO:0007669"/>
    <property type="project" value="InterPro"/>
</dbReference>